<accession>A0A679I274</accession>
<dbReference type="AlphaFoldDB" id="A0A679I274"/>
<protein>
    <submittedName>
        <fullName evidence="1">Uncharacterized protein</fullName>
    </submittedName>
</protein>
<evidence type="ECO:0000313" key="2">
    <source>
        <dbReference type="Proteomes" id="UP000463961"/>
    </source>
</evidence>
<dbReference type="RefSeq" id="WP_162050616.1">
    <property type="nucleotide sequence ID" value="NZ_AP019011.1"/>
</dbReference>
<evidence type="ECO:0000313" key="1">
    <source>
        <dbReference type="EMBL" id="BBU68607.1"/>
    </source>
</evidence>
<name>A0A679I274_9RHOO</name>
<dbReference type="EMBL" id="AP022345">
    <property type="protein sequence ID" value="BBU68607.1"/>
    <property type="molecule type" value="Genomic_DNA"/>
</dbReference>
<proteinExistence type="predicted"/>
<organism evidence="1 2">
    <name type="scientific">Fluviibacter phosphoraccumulans</name>
    <dbReference type="NCBI Taxonomy" id="1751046"/>
    <lineage>
        <taxon>Bacteria</taxon>
        <taxon>Pseudomonadati</taxon>
        <taxon>Pseudomonadota</taxon>
        <taxon>Betaproteobacteria</taxon>
        <taxon>Rhodocyclales</taxon>
        <taxon>Fluviibacteraceae</taxon>
        <taxon>Fluviibacter</taxon>
    </lineage>
</organism>
<keyword evidence="2" id="KW-1185">Reference proteome</keyword>
<gene>
    <name evidence="1" type="ORF">ICHIAU1_08900</name>
</gene>
<sequence length="121" mass="13651">MKTSKNQNVIASPPYPEVLPWFARRAKISEERAKALWDLTCQELNASETNATDLPKAQMAQFIERIGQEAGLPVTPEYTEQPDQFAWLCRHQARLGDMALVAGGAFAKFWQQAMTMPKLAR</sequence>
<dbReference type="Proteomes" id="UP000463961">
    <property type="component" value="Chromosome"/>
</dbReference>
<reference evidence="2" key="1">
    <citation type="submission" date="2020-01" db="EMBL/GenBank/DDBJ databases">
        <title>Phosphoaccumulans saitamaens gen. nov., sp. nov., a polyphosphate accumulating bacterium isolated from surface river water.</title>
        <authorList>
            <person name="Watanabe K."/>
            <person name="Suda W."/>
        </authorList>
    </citation>
    <scope>NUCLEOTIDE SEQUENCE [LARGE SCALE GENOMIC DNA]</scope>
    <source>
        <strain evidence="2">ICHIAU1</strain>
    </source>
</reference>
<dbReference type="OrthoDB" id="5297053at2"/>